<proteinExistence type="predicted"/>
<organism evidence="2 3">
    <name type="scientific">Orbilia brochopaga</name>
    <dbReference type="NCBI Taxonomy" id="3140254"/>
    <lineage>
        <taxon>Eukaryota</taxon>
        <taxon>Fungi</taxon>
        <taxon>Dikarya</taxon>
        <taxon>Ascomycota</taxon>
        <taxon>Pezizomycotina</taxon>
        <taxon>Orbiliomycetes</taxon>
        <taxon>Orbiliales</taxon>
        <taxon>Orbiliaceae</taxon>
        <taxon>Orbilia</taxon>
    </lineage>
</organism>
<gene>
    <name evidence="2" type="ORF">TWF696_009410</name>
</gene>
<accession>A0AAV9UEQ2</accession>
<dbReference type="InterPro" id="IPR036047">
    <property type="entry name" value="F-box-like_dom_sf"/>
</dbReference>
<dbReference type="Proteomes" id="UP001375240">
    <property type="component" value="Unassembled WGS sequence"/>
</dbReference>
<dbReference type="SUPFAM" id="SSF81383">
    <property type="entry name" value="F-box domain"/>
    <property type="match status" value="1"/>
</dbReference>
<dbReference type="AlphaFoldDB" id="A0AAV9UEQ2"/>
<name>A0AAV9UEQ2_9PEZI</name>
<feature type="domain" description="F-box" evidence="1">
    <location>
        <begin position="12"/>
        <end position="52"/>
    </location>
</feature>
<protein>
    <recommendedName>
        <fullName evidence="1">F-box domain-containing protein</fullName>
    </recommendedName>
</protein>
<dbReference type="Pfam" id="PF00646">
    <property type="entry name" value="F-box"/>
    <property type="match status" value="1"/>
</dbReference>
<evidence type="ECO:0000259" key="1">
    <source>
        <dbReference type="Pfam" id="PF00646"/>
    </source>
</evidence>
<reference evidence="2 3" key="1">
    <citation type="submission" date="2019-10" db="EMBL/GenBank/DDBJ databases">
        <authorList>
            <person name="Palmer J.M."/>
        </authorList>
    </citation>
    <scope>NUCLEOTIDE SEQUENCE [LARGE SCALE GENOMIC DNA]</scope>
    <source>
        <strain evidence="2 3">TWF696</strain>
    </source>
</reference>
<comment type="caution">
    <text evidence="2">The sequence shown here is derived from an EMBL/GenBank/DDBJ whole genome shotgun (WGS) entry which is preliminary data.</text>
</comment>
<sequence length="283" mass="32478">MSGSQKCPLSPLLALPVELQAEILSYIPFGSHPAAVAVSPLWKDIITNYPSFRDRRYLAPPYTRGFRSHCFVTFSEEETNYDHFSFLVQDGALKSYAFRYGFFNSDNELRRPVDWLDISDCPFLDEPLFHPSDDIPDLLPDAGTDNSSPLPPLMHENRCSLCVFDRGSLRYSDDNRPPYGVWNGELRMDDASFAVGLGVTDEDFNMWSEDLWYMQLCPRRRTTVGEVVAAVARETAPELQRCWMDISLPHEMFFASKDEYQSGRKDIRWIAAKVATRKGDNYR</sequence>
<dbReference type="EMBL" id="JAVHNQ010000009">
    <property type="protein sequence ID" value="KAK6338598.1"/>
    <property type="molecule type" value="Genomic_DNA"/>
</dbReference>
<evidence type="ECO:0000313" key="2">
    <source>
        <dbReference type="EMBL" id="KAK6338598.1"/>
    </source>
</evidence>
<dbReference type="InterPro" id="IPR001810">
    <property type="entry name" value="F-box_dom"/>
</dbReference>
<evidence type="ECO:0000313" key="3">
    <source>
        <dbReference type="Proteomes" id="UP001375240"/>
    </source>
</evidence>
<keyword evidence="3" id="KW-1185">Reference proteome</keyword>